<feature type="region of interest" description="Disordered" evidence="1">
    <location>
        <begin position="1"/>
        <end position="23"/>
    </location>
</feature>
<protein>
    <submittedName>
        <fullName evidence="2">Unannotated protein</fullName>
    </submittedName>
</protein>
<accession>A0A6J6FIC0</accession>
<reference evidence="2" key="1">
    <citation type="submission" date="2020-05" db="EMBL/GenBank/DDBJ databases">
        <authorList>
            <person name="Chiriac C."/>
            <person name="Salcher M."/>
            <person name="Ghai R."/>
            <person name="Kavagutti S V."/>
        </authorList>
    </citation>
    <scope>NUCLEOTIDE SEQUENCE</scope>
</reference>
<feature type="compositionally biased region" description="Basic and acidic residues" evidence="1">
    <location>
        <begin position="13"/>
        <end position="23"/>
    </location>
</feature>
<gene>
    <name evidence="2" type="ORF">UFOPK1493_03620</name>
</gene>
<name>A0A6J6FIC0_9ZZZZ</name>
<organism evidence="2">
    <name type="scientific">freshwater metagenome</name>
    <dbReference type="NCBI Taxonomy" id="449393"/>
    <lineage>
        <taxon>unclassified sequences</taxon>
        <taxon>metagenomes</taxon>
        <taxon>ecological metagenomes</taxon>
    </lineage>
</organism>
<dbReference type="EMBL" id="CAEZSR010000213">
    <property type="protein sequence ID" value="CAB4588726.1"/>
    <property type="molecule type" value="Genomic_DNA"/>
</dbReference>
<evidence type="ECO:0000313" key="2">
    <source>
        <dbReference type="EMBL" id="CAB4588726.1"/>
    </source>
</evidence>
<evidence type="ECO:0000256" key="1">
    <source>
        <dbReference type="SAM" id="MobiDB-lite"/>
    </source>
</evidence>
<sequence>MTDADDAVSTPDPDERPAEELEAFDLDHDGKISLIESERARLGVIDARLEEIAEEGGLKGKLADGAHQLLDKLDND</sequence>
<dbReference type="AlphaFoldDB" id="A0A6J6FIC0"/>
<proteinExistence type="predicted"/>